<keyword evidence="6" id="KW-1185">Reference proteome</keyword>
<dbReference type="GO" id="GO:0006355">
    <property type="term" value="P:regulation of DNA-templated transcription"/>
    <property type="evidence" value="ECO:0007669"/>
    <property type="project" value="UniProtKB-ARBA"/>
</dbReference>
<dbReference type="CDD" id="cd00090">
    <property type="entry name" value="HTH_ARSR"/>
    <property type="match status" value="1"/>
</dbReference>
<evidence type="ECO:0000313" key="5">
    <source>
        <dbReference type="EMBL" id="SHL89295.1"/>
    </source>
</evidence>
<dbReference type="Gene3D" id="1.10.10.10">
    <property type="entry name" value="Winged helix-like DNA-binding domain superfamily/Winged helix DNA-binding domain"/>
    <property type="match status" value="1"/>
</dbReference>
<dbReference type="Pfam" id="PF13412">
    <property type="entry name" value="HTH_24"/>
    <property type="match status" value="1"/>
</dbReference>
<dbReference type="PRINTS" id="PR00033">
    <property type="entry name" value="HTHASNC"/>
</dbReference>
<dbReference type="GO" id="GO:0043200">
    <property type="term" value="P:response to amino acid"/>
    <property type="evidence" value="ECO:0007669"/>
    <property type="project" value="TreeGrafter"/>
</dbReference>
<evidence type="ECO:0000256" key="1">
    <source>
        <dbReference type="ARBA" id="ARBA00023015"/>
    </source>
</evidence>
<dbReference type="STRING" id="53463.SAMN05444389_10214"/>
<dbReference type="InterPro" id="IPR000485">
    <property type="entry name" value="AsnC-type_HTH_dom"/>
</dbReference>
<evidence type="ECO:0000256" key="3">
    <source>
        <dbReference type="ARBA" id="ARBA00023163"/>
    </source>
</evidence>
<dbReference type="Proteomes" id="UP000184444">
    <property type="component" value="Unassembled WGS sequence"/>
</dbReference>
<dbReference type="InterPro" id="IPR036390">
    <property type="entry name" value="WH_DNA-bd_sf"/>
</dbReference>
<dbReference type="SUPFAM" id="SSF46785">
    <property type="entry name" value="Winged helix' DNA-binding domain"/>
    <property type="match status" value="1"/>
</dbReference>
<proteinExistence type="predicted"/>
<keyword evidence="1" id="KW-0805">Transcription regulation</keyword>
<dbReference type="PROSITE" id="PS50956">
    <property type="entry name" value="HTH_ASNC_2"/>
    <property type="match status" value="1"/>
</dbReference>
<gene>
    <name evidence="5" type="ORF">SAMN05444389_10214</name>
</gene>
<dbReference type="GO" id="GO:0005829">
    <property type="term" value="C:cytosol"/>
    <property type="evidence" value="ECO:0007669"/>
    <property type="project" value="TreeGrafter"/>
</dbReference>
<evidence type="ECO:0000313" key="6">
    <source>
        <dbReference type="Proteomes" id="UP000184444"/>
    </source>
</evidence>
<dbReference type="InterPro" id="IPR036388">
    <property type="entry name" value="WH-like_DNA-bd_sf"/>
</dbReference>
<dbReference type="PANTHER" id="PTHR30154:SF17">
    <property type="entry name" value="DNA-BINDING TRANSCRIPTIONAL ACTIVATOR DECR"/>
    <property type="match status" value="1"/>
</dbReference>
<dbReference type="Pfam" id="PF01037">
    <property type="entry name" value="AsnC_trans_reg"/>
    <property type="match status" value="1"/>
</dbReference>
<name>A0A1M7EBZ6_9RHOB</name>
<keyword evidence="2" id="KW-0238">DNA-binding</keyword>
<organism evidence="5 6">
    <name type="scientific">Paracoccus solventivorans</name>
    <dbReference type="NCBI Taxonomy" id="53463"/>
    <lineage>
        <taxon>Bacteria</taxon>
        <taxon>Pseudomonadati</taxon>
        <taxon>Pseudomonadota</taxon>
        <taxon>Alphaproteobacteria</taxon>
        <taxon>Rhodobacterales</taxon>
        <taxon>Paracoccaceae</taxon>
        <taxon>Paracoccus</taxon>
    </lineage>
</organism>
<dbReference type="EMBL" id="FRCK01000002">
    <property type="protein sequence ID" value="SHL89295.1"/>
    <property type="molecule type" value="Genomic_DNA"/>
</dbReference>
<dbReference type="InterPro" id="IPR011991">
    <property type="entry name" value="ArsR-like_HTH"/>
</dbReference>
<dbReference type="Gene3D" id="3.30.70.920">
    <property type="match status" value="1"/>
</dbReference>
<feature type="domain" description="HTH asnC-type" evidence="4">
    <location>
        <begin position="21"/>
        <end position="81"/>
    </location>
</feature>
<dbReference type="AlphaFoldDB" id="A0A1M7EBZ6"/>
<dbReference type="GO" id="GO:0043565">
    <property type="term" value="F:sequence-specific DNA binding"/>
    <property type="evidence" value="ECO:0007669"/>
    <property type="project" value="InterPro"/>
</dbReference>
<reference evidence="6" key="1">
    <citation type="submission" date="2016-11" db="EMBL/GenBank/DDBJ databases">
        <authorList>
            <person name="Varghese N."/>
            <person name="Submissions S."/>
        </authorList>
    </citation>
    <scope>NUCLEOTIDE SEQUENCE [LARGE SCALE GENOMIC DNA]</scope>
    <source>
        <strain evidence="6">DSM 6637</strain>
    </source>
</reference>
<dbReference type="InterPro" id="IPR019887">
    <property type="entry name" value="Tscrpt_reg_AsnC/Lrp_C"/>
</dbReference>
<dbReference type="SUPFAM" id="SSF54909">
    <property type="entry name" value="Dimeric alpha+beta barrel"/>
    <property type="match status" value="1"/>
</dbReference>
<dbReference type="InterPro" id="IPR019888">
    <property type="entry name" value="Tscrpt_reg_AsnC-like"/>
</dbReference>
<keyword evidence="3" id="KW-0804">Transcription</keyword>
<evidence type="ECO:0000259" key="4">
    <source>
        <dbReference type="PROSITE" id="PS50956"/>
    </source>
</evidence>
<dbReference type="PANTHER" id="PTHR30154">
    <property type="entry name" value="LEUCINE-RESPONSIVE REGULATORY PROTEIN"/>
    <property type="match status" value="1"/>
</dbReference>
<evidence type="ECO:0000256" key="2">
    <source>
        <dbReference type="ARBA" id="ARBA00023125"/>
    </source>
</evidence>
<dbReference type="InterPro" id="IPR011008">
    <property type="entry name" value="Dimeric_a/b-barrel"/>
</dbReference>
<accession>A0A1M7EBZ6</accession>
<dbReference type="SMART" id="SM00344">
    <property type="entry name" value="HTH_ASNC"/>
    <property type="match status" value="1"/>
</dbReference>
<protein>
    <submittedName>
        <fullName evidence="5">Transcriptional regulator, AsnC family</fullName>
    </submittedName>
</protein>
<sequence length="183" mass="20878">MKSPARRMSDSRRRSGEHASFDEVDRQILDLLQERDRPVAVLAEEVGLSQTPCWRRVRRLEEAGVIRGRVALVDHKRAGVPMIIFIGITAPRHEISWLNHFRELIETIPEVVEAYRLTGSTDYIMKVMVPDIEAFDQVYKAMIERLEFSQINSSIAMEELKFTTAVPTTYLTPPVVEPEGEAG</sequence>